<dbReference type="EMBL" id="CM045772">
    <property type="protein sequence ID" value="KAI7986038.1"/>
    <property type="molecule type" value="Genomic_DNA"/>
</dbReference>
<sequence>MCVCVIRSTMNRFNTDSGGCSTLIRFQILLAKSSDHDFSIEKSTTTTLSGVLNFMDGLVSSCCGDERVMVFTLKNKEHIDSSILKPRRIDVHIHFPPVISISSRA</sequence>
<evidence type="ECO:0000313" key="2">
    <source>
        <dbReference type="Proteomes" id="UP001060215"/>
    </source>
</evidence>
<organism evidence="1 2">
    <name type="scientific">Camellia lanceoleosa</name>
    <dbReference type="NCBI Taxonomy" id="1840588"/>
    <lineage>
        <taxon>Eukaryota</taxon>
        <taxon>Viridiplantae</taxon>
        <taxon>Streptophyta</taxon>
        <taxon>Embryophyta</taxon>
        <taxon>Tracheophyta</taxon>
        <taxon>Spermatophyta</taxon>
        <taxon>Magnoliopsida</taxon>
        <taxon>eudicotyledons</taxon>
        <taxon>Gunneridae</taxon>
        <taxon>Pentapetalae</taxon>
        <taxon>asterids</taxon>
        <taxon>Ericales</taxon>
        <taxon>Theaceae</taxon>
        <taxon>Camellia</taxon>
    </lineage>
</organism>
<proteinExistence type="predicted"/>
<accession>A0ACC0FB71</accession>
<gene>
    <name evidence="1" type="ORF">LOK49_LG14G01938</name>
</gene>
<protein>
    <submittedName>
        <fullName evidence="1">AAA-ATPase</fullName>
    </submittedName>
</protein>
<dbReference type="Proteomes" id="UP001060215">
    <property type="component" value="Chromosome 15"/>
</dbReference>
<comment type="caution">
    <text evidence="1">The sequence shown here is derived from an EMBL/GenBank/DDBJ whole genome shotgun (WGS) entry which is preliminary data.</text>
</comment>
<keyword evidence="2" id="KW-1185">Reference proteome</keyword>
<evidence type="ECO:0000313" key="1">
    <source>
        <dbReference type="EMBL" id="KAI7986038.1"/>
    </source>
</evidence>
<name>A0ACC0FB71_9ERIC</name>
<reference evidence="1 2" key="1">
    <citation type="journal article" date="2022" name="Plant J.">
        <title>Chromosome-level genome of Camellia lanceoleosa provides a valuable resource for understanding genome evolution and self-incompatibility.</title>
        <authorList>
            <person name="Gong W."/>
            <person name="Xiao S."/>
            <person name="Wang L."/>
            <person name="Liao Z."/>
            <person name="Chang Y."/>
            <person name="Mo W."/>
            <person name="Hu G."/>
            <person name="Li W."/>
            <person name="Zhao G."/>
            <person name="Zhu H."/>
            <person name="Hu X."/>
            <person name="Ji K."/>
            <person name="Xiang X."/>
            <person name="Song Q."/>
            <person name="Yuan D."/>
            <person name="Jin S."/>
            <person name="Zhang L."/>
        </authorList>
    </citation>
    <scope>NUCLEOTIDE SEQUENCE [LARGE SCALE GENOMIC DNA]</scope>
    <source>
        <strain evidence="1">SQ_2022a</strain>
    </source>
</reference>